<dbReference type="WBParaSite" id="Hba_03026">
    <property type="protein sequence ID" value="Hba_03026"/>
    <property type="gene ID" value="Hba_03026"/>
</dbReference>
<evidence type="ECO:0000313" key="1">
    <source>
        <dbReference type="Proteomes" id="UP000095283"/>
    </source>
</evidence>
<protein>
    <submittedName>
        <fullName evidence="2">Uncharacterized protein</fullName>
    </submittedName>
</protein>
<organism evidence="1 2">
    <name type="scientific">Heterorhabditis bacteriophora</name>
    <name type="common">Entomopathogenic nematode worm</name>
    <dbReference type="NCBI Taxonomy" id="37862"/>
    <lineage>
        <taxon>Eukaryota</taxon>
        <taxon>Metazoa</taxon>
        <taxon>Ecdysozoa</taxon>
        <taxon>Nematoda</taxon>
        <taxon>Chromadorea</taxon>
        <taxon>Rhabditida</taxon>
        <taxon>Rhabditina</taxon>
        <taxon>Rhabditomorpha</taxon>
        <taxon>Strongyloidea</taxon>
        <taxon>Heterorhabditidae</taxon>
        <taxon>Heterorhabditis</taxon>
    </lineage>
</organism>
<dbReference type="Proteomes" id="UP000095283">
    <property type="component" value="Unplaced"/>
</dbReference>
<evidence type="ECO:0000313" key="2">
    <source>
        <dbReference type="WBParaSite" id="Hba_03026"/>
    </source>
</evidence>
<sequence>MYQPSFLFKLIKIKLSYFFSLRPIITKHLNIENKHGLFQNIMTKNVVEGKKRRLKSLSYYKNVNLTR</sequence>
<keyword evidence="1" id="KW-1185">Reference proteome</keyword>
<proteinExistence type="predicted"/>
<reference evidence="2" key="1">
    <citation type="submission" date="2016-11" db="UniProtKB">
        <authorList>
            <consortium name="WormBaseParasite"/>
        </authorList>
    </citation>
    <scope>IDENTIFICATION</scope>
</reference>
<accession>A0A1I7WDR0</accession>
<name>A0A1I7WDR0_HETBA</name>
<dbReference type="AlphaFoldDB" id="A0A1I7WDR0"/>